<dbReference type="EMBL" id="GIFC01000177">
    <property type="protein sequence ID" value="MXU82260.1"/>
    <property type="molecule type" value="Transcribed_RNA"/>
</dbReference>
<accession>A0A6B0U0H4</accession>
<feature type="transmembrane region" description="Helical" evidence="1">
    <location>
        <begin position="14"/>
        <end position="38"/>
    </location>
</feature>
<protein>
    <submittedName>
        <fullName evidence="2">Uncharacterized protein</fullName>
    </submittedName>
</protein>
<sequence>MCKSCILYGSNYKFLLYIILLIITVICCHNQLLFVVWLHTFAMMCKPSCGVFVEIYFFVLCLSHVCY</sequence>
<organism evidence="2">
    <name type="scientific">Ixodes ricinus</name>
    <name type="common">Common tick</name>
    <name type="synonym">Acarus ricinus</name>
    <dbReference type="NCBI Taxonomy" id="34613"/>
    <lineage>
        <taxon>Eukaryota</taxon>
        <taxon>Metazoa</taxon>
        <taxon>Ecdysozoa</taxon>
        <taxon>Arthropoda</taxon>
        <taxon>Chelicerata</taxon>
        <taxon>Arachnida</taxon>
        <taxon>Acari</taxon>
        <taxon>Parasitiformes</taxon>
        <taxon>Ixodida</taxon>
        <taxon>Ixodoidea</taxon>
        <taxon>Ixodidae</taxon>
        <taxon>Ixodinae</taxon>
        <taxon>Ixodes</taxon>
    </lineage>
</organism>
<evidence type="ECO:0000313" key="2">
    <source>
        <dbReference type="EMBL" id="MXU82260.1"/>
    </source>
</evidence>
<keyword evidence="1" id="KW-0472">Membrane</keyword>
<proteinExistence type="predicted"/>
<keyword evidence="1" id="KW-0812">Transmembrane</keyword>
<reference evidence="2" key="1">
    <citation type="submission" date="2019-12" db="EMBL/GenBank/DDBJ databases">
        <title>An insight into the sialome of adult female Ixodes ricinus ticks feeding for 6 days.</title>
        <authorList>
            <person name="Perner J."/>
            <person name="Ribeiro J.M.C."/>
        </authorList>
    </citation>
    <scope>NUCLEOTIDE SEQUENCE</scope>
    <source>
        <strain evidence="2">Semi-engorged</strain>
        <tissue evidence="2">Salivary glands</tissue>
    </source>
</reference>
<name>A0A6B0U0H4_IXORI</name>
<evidence type="ECO:0000256" key="1">
    <source>
        <dbReference type="SAM" id="Phobius"/>
    </source>
</evidence>
<dbReference type="AlphaFoldDB" id="A0A6B0U0H4"/>
<keyword evidence="1" id="KW-1133">Transmembrane helix</keyword>